<feature type="region of interest" description="Disordered" evidence="2">
    <location>
        <begin position="2548"/>
        <end position="2668"/>
    </location>
</feature>
<feature type="compositionally biased region" description="Low complexity" evidence="2">
    <location>
        <begin position="392"/>
        <end position="410"/>
    </location>
</feature>
<feature type="region of interest" description="Disordered" evidence="2">
    <location>
        <begin position="333"/>
        <end position="591"/>
    </location>
</feature>
<accession>A0ABP7KEK3</accession>
<feature type="compositionally biased region" description="Basic and acidic residues" evidence="2">
    <location>
        <begin position="2603"/>
        <end position="2633"/>
    </location>
</feature>
<feature type="compositionally biased region" description="Polar residues" evidence="2">
    <location>
        <begin position="526"/>
        <end position="538"/>
    </location>
</feature>
<feature type="compositionally biased region" description="Low complexity" evidence="2">
    <location>
        <begin position="2548"/>
        <end position="2558"/>
    </location>
</feature>
<proteinExistence type="predicted"/>
<evidence type="ECO:0000256" key="1">
    <source>
        <dbReference type="SAM" id="Coils"/>
    </source>
</evidence>
<keyword evidence="5" id="KW-1185">Reference proteome</keyword>
<feature type="compositionally biased region" description="Polar residues" evidence="2">
    <location>
        <begin position="337"/>
        <end position="352"/>
    </location>
</feature>
<feature type="compositionally biased region" description="Basic and acidic residues" evidence="2">
    <location>
        <begin position="441"/>
        <end position="457"/>
    </location>
</feature>
<feature type="compositionally biased region" description="Pro residues" evidence="2">
    <location>
        <begin position="2276"/>
        <end position="2285"/>
    </location>
</feature>
<feature type="compositionally biased region" description="Basic and acidic residues" evidence="2">
    <location>
        <begin position="4690"/>
        <end position="4703"/>
    </location>
</feature>
<feature type="compositionally biased region" description="Gly residues" evidence="2">
    <location>
        <begin position="427"/>
        <end position="439"/>
    </location>
</feature>
<organism evidence="4 5">
    <name type="scientific">Streptomyces lannensis</name>
    <dbReference type="NCBI Taxonomy" id="766498"/>
    <lineage>
        <taxon>Bacteria</taxon>
        <taxon>Bacillati</taxon>
        <taxon>Actinomycetota</taxon>
        <taxon>Actinomycetes</taxon>
        <taxon>Kitasatosporales</taxon>
        <taxon>Streptomycetaceae</taxon>
        <taxon>Streptomyces</taxon>
    </lineage>
</organism>
<evidence type="ECO:0000313" key="5">
    <source>
        <dbReference type="Proteomes" id="UP001501563"/>
    </source>
</evidence>
<feature type="region of interest" description="Disordered" evidence="2">
    <location>
        <begin position="5360"/>
        <end position="5397"/>
    </location>
</feature>
<dbReference type="PROSITE" id="PS50802">
    <property type="entry name" value="OTU"/>
    <property type="match status" value="1"/>
</dbReference>
<dbReference type="EMBL" id="BAAAZA010000012">
    <property type="protein sequence ID" value="GAA3875042.1"/>
    <property type="molecule type" value="Genomic_DNA"/>
</dbReference>
<feature type="compositionally biased region" description="Pro residues" evidence="2">
    <location>
        <begin position="553"/>
        <end position="576"/>
    </location>
</feature>
<feature type="region of interest" description="Disordered" evidence="2">
    <location>
        <begin position="2254"/>
        <end position="2304"/>
    </location>
</feature>
<feature type="region of interest" description="Disordered" evidence="2">
    <location>
        <begin position="4903"/>
        <end position="4928"/>
    </location>
</feature>
<feature type="region of interest" description="Disordered" evidence="2">
    <location>
        <begin position="1172"/>
        <end position="1338"/>
    </location>
</feature>
<reference evidence="5" key="1">
    <citation type="journal article" date="2019" name="Int. J. Syst. Evol. Microbiol.">
        <title>The Global Catalogue of Microorganisms (GCM) 10K type strain sequencing project: providing services to taxonomists for standard genome sequencing and annotation.</title>
        <authorList>
            <consortium name="The Broad Institute Genomics Platform"/>
            <consortium name="The Broad Institute Genome Sequencing Center for Infectious Disease"/>
            <person name="Wu L."/>
            <person name="Ma J."/>
        </authorList>
    </citation>
    <scope>NUCLEOTIDE SEQUENCE [LARGE SCALE GENOMIC DNA]</scope>
    <source>
        <strain evidence="5">JCM 16578</strain>
    </source>
</reference>
<feature type="compositionally biased region" description="Acidic residues" evidence="2">
    <location>
        <begin position="1251"/>
        <end position="1261"/>
    </location>
</feature>
<evidence type="ECO:0000259" key="3">
    <source>
        <dbReference type="PROSITE" id="PS50802"/>
    </source>
</evidence>
<name>A0ABP7KEK3_9ACTN</name>
<feature type="region of interest" description="Disordered" evidence="2">
    <location>
        <begin position="4146"/>
        <end position="4170"/>
    </location>
</feature>
<protein>
    <recommendedName>
        <fullName evidence="3">OTU domain-containing protein</fullName>
    </recommendedName>
</protein>
<evidence type="ECO:0000313" key="4">
    <source>
        <dbReference type="EMBL" id="GAA3875042.1"/>
    </source>
</evidence>
<feature type="compositionally biased region" description="Polar residues" evidence="2">
    <location>
        <begin position="477"/>
        <end position="497"/>
    </location>
</feature>
<dbReference type="InterPro" id="IPR003323">
    <property type="entry name" value="OTU_dom"/>
</dbReference>
<feature type="region of interest" description="Disordered" evidence="2">
    <location>
        <begin position="1458"/>
        <end position="1482"/>
    </location>
</feature>
<comment type="caution">
    <text evidence="4">The sequence shown here is derived from an EMBL/GenBank/DDBJ whole genome shotgun (WGS) entry which is preliminary data.</text>
</comment>
<dbReference type="Proteomes" id="UP001501563">
    <property type="component" value="Unassembled WGS sequence"/>
</dbReference>
<feature type="compositionally biased region" description="Basic and acidic residues" evidence="2">
    <location>
        <begin position="1461"/>
        <end position="1477"/>
    </location>
</feature>
<feature type="region of interest" description="Disordered" evidence="2">
    <location>
        <begin position="4451"/>
        <end position="4480"/>
    </location>
</feature>
<feature type="compositionally biased region" description="Pro residues" evidence="2">
    <location>
        <begin position="3968"/>
        <end position="3977"/>
    </location>
</feature>
<keyword evidence="1" id="KW-0175">Coiled coil</keyword>
<feature type="region of interest" description="Disordered" evidence="2">
    <location>
        <begin position="4675"/>
        <end position="4747"/>
    </location>
</feature>
<feature type="compositionally biased region" description="Low complexity" evidence="2">
    <location>
        <begin position="3958"/>
        <end position="3967"/>
    </location>
</feature>
<feature type="compositionally biased region" description="Basic and acidic residues" evidence="2">
    <location>
        <begin position="5388"/>
        <end position="5397"/>
    </location>
</feature>
<dbReference type="CDD" id="cd22744">
    <property type="entry name" value="OTU"/>
    <property type="match status" value="1"/>
</dbReference>
<feature type="compositionally biased region" description="Low complexity" evidence="2">
    <location>
        <begin position="1888"/>
        <end position="1908"/>
    </location>
</feature>
<feature type="compositionally biased region" description="Polar residues" evidence="2">
    <location>
        <begin position="1219"/>
        <end position="1238"/>
    </location>
</feature>
<feature type="coiled-coil region" evidence="1">
    <location>
        <begin position="1665"/>
        <end position="1692"/>
    </location>
</feature>
<gene>
    <name evidence="4" type="ORF">GCM10022207_46090</name>
</gene>
<sequence length="5427" mass="579697">MAIEASPQLNNLLFVLIGERLLQANEDQAYASHLPYKRLGKRVLELSDIIEQSVVGTGRALPPRVGNDYVRAMNLFVNDGGTNYLKEFADQLDEIAQGRVQTSMNITESKWQIIAELIRLLIELAIILVMSIFSGGSSAGDAAVARARSRVVILTVMDTLLKRTHLMPTLSEAFEEAFMTFAVRLAMMVAGPEGRRPKGFDWAQIAQDGAFGAFASIFHGAFSNVGNVISKFFKNNPFGKGFDKDFANDVVSKVGKNDVRDLGGKNSHFSPDKVARDLGRDGRDFVVEGGSEAAAEFLGSGLFTGNWSTSWDTFLGAGISGKVENTLSAGAAGSGNWIRNTFGPNTPTSNDASDGGADGTRGGSEHHAGGTPGTSGNGPGSSVPLSTGGAPLPGSGSGTRTSSLSGTRSGSAEDSAFTPPPVHTGTVGTGNTPGSGGRTGQVDRGDTHGDERTDEHQQASSDQGDGTEGTHHGGDESPTTGVLTESGDTTAPHSPTTHVDRPAVDHAPGSTGSASPHPSSASHGPRTTSSDGASTPPDTTEAADDRGDTTVTPAPPVTPASTVGPPPSLTAPPAPTVHPSAAPAAGNTTPAEHDAWRRLITTPDTSHASQQQLLDEIAAHRGGEMPSPAELDLRRAVHEQLASLPGVTVVVDDAANFGHQAAATMLMDSLHELGYDGRITVVAPESVQDRLQLLVPDAMNQRIDWRTGTFGSGTSGSGVQAGNLKDSLVLVAASDRLDPDPKTAKEFLDFVGADRAIVLKPYAWGQSHRLLYNRPGAEGQVTVHDLEDDGTGTPPIPGGALYRFHVPKPTGPELDSLITDQVGGARGEGLRAAVDAVLKSRADLMPVYGLHNVAASGRASAVNTLASGAHAAGLGRPTVVITFGDATVPFAPRHTADWLDHADLDTEDLADRIAALGPDQVLIVNGGKLPQDVFRQVYRLGTLPAVLEGANTSNLAQLLGRPFFSVLTHHTPYDRHDPEAADRLQDVTEAIVRKSEWGTRLESAPGWDDLERTHTARSVLGALPSQDGGRLLTQDEMLRLTDALPKERITGILGNGDTVQRMVDFDAHDLAKVKRQMRDPAELVLTTDQHKQLRDVVDELHAGHERTVRDATRTLSVGPTPEQTRAVADAIRDSVTEGAPLHTYFRNLAAQARDPRNDQVLQALRIAFSGAQTDAASGRPDPLPTVSAHAPAPAPEQQSAPPSPVRTESVIPPAPANVTVGTGPTRTQGPSPVSTVSAASDGPGDSRLPDDSEDSDEDFGDFTDLLGSSDDSDEDFGDFTDLLGSSEPTTGGRTDPPDSSEPTTGVLVESGGGSTAHQDTSDHSAPSLASRPAATGGDLTAEQSLTAAPADFLGANVLSMDLDEGLALHAPALDPNARRAFVRALADPALDQHRFVLVEDKRTDPGGRPVYVLAPAVEWYAHHYADVRPFGLPADALPPLRAEHGYVEAAFAPYLTGGTSDPERSVGHTSVPRDPRDGSGPGLVVTPAMNGCAFVVSGHAAPDRFTVWHYQSPESNFHHTVGFRRDIRPTDWFGHDEYYGGDHAEGGDRLFEVANMLWHGPNGWEVLSQENHTSATAKDSISFGQFRRRPLVLGPGRELEHTVRFYQAMVRSEREQHNWPLQQLRRKILDVGPVGGDPQLLANLFDAVDAHVDREVAALGRVTDFESLRDLADQFKAQRASLRDQLESLIGQASVIGGNASREQREAAVKVRDLAQQLVNEIIHNPAKNWTELLRDEGAAPHPRTVAGLHLAKARAERDDPGSLLNVRRDDLARTRPSGTEATAMQQVVSRVQSHISDEIRQLEQVTDLAALERLATGLVEGRRNLHRELVGNYAGMMAAAAQQHMSTAARQAMAERQRLTSQMLEVFVNKPFDDWISGLDRATSALAGQGPAASTGTAGSSAHPTSGVLTEGRGTGGRSVPPARLVTRPVTPAHSPAPVPAVRTSSVRTLDDRTVADSSLRRITLTGSDGRQVGQASYTPGDWARREQRMPTVLAGGTYSDHRSDRAVLVGSPHALPWREGGATFFAGHGTPTRVTLALADGTTVQVTGRELARYLERGDLGPKDRPIVLYSCSTGRPPEHGGLSVAQHVANLTGRVVHAPTTEAGTAVDSKGQIRPILYLDPDGAPGAWTAFTPEPSGDALDDLARHAGLHDGPEAADPWARNRTLQLIRTLRGTLGTGIEGSAEHRALLRDLAALDTLRWNPGADGAAAGHTDGRMTPGLLRRITRDLLGLPDTAAPDAEQYRIVLTEAGRAHDTDPAAPLHRLSLSSVPGASPSPPGPPGESTPATDALPDGGAKGSPEATAVRTVARQLPAAGGRPRLDVLNVAGDGDCFFTSVLASAARQQPASEVRNMTVRQLRDHAADWFADSELRDEEPMRMDPLDVLVGDLDTVTLRHVLGGVPLPALTPEQQARVDGAPRQDRHRLADQHHADLLRTRLLAGLRAGDETAQDHWRRLLQTAYPRWARTAPDLAEITGTTTAGLVERAIRDVRLWATPFFDRALPAVARSIGLDVVVVQDGRQDHHLAEGATGPVYVHYNGRDHYSAVAPAAAPGGPSSSPPKKKVHFATGTKGGTAGQPPTSSPAQNRPGAKPDGTGPQRPEPGESKPDKPKPAFFRIDTELDTHRPPRLDRSLLPPPRDGRPVVFGDGSRLPAHLTGDGEDGTAAGSYGQARVTLRGTDQVAREIGARTGLDESADPGAGEALADLERALRETPWAFHGDGYESPPFRDARGRVRVLRVTTRPHGNWERFTDGHGAPFKFDGVQRSQVTTGAGKNLSTSVRIAPSFAIGPPTGGALAAYGRVGGALGYHRSYDYGMQEQTLSQVETRTGDGSHLHLDDVQYEVQVVGPRSGVARSGLPRAFFTGESHFTFGVRNGLSVRLSDGETSPSRAGRVPRTMTLGPWSDYRLVHTEGYGPVKKMRDWALRRAGAEPGTAAYDEIAGFFTTENFHRMADRLARDKVTTRQLVGDDPQRSPVGAFVVERVVPGEARLLTESAAAEMRNTIQRAVRNERSLGKSYSQEINAAVGPSATFADFFGMRAGLRAMAGLAGRYARTTTHTGVFGGTGSRKIVGQAKKVPTDLYLVRKTVYVRMTGDTEPTPFTTWSLDRMTRTEARRHAGWDDGTTLRKRHHNAPHAPVYLTKEDPAVLGMSRPEAFTHDDGALTRRDGAEGPERTLLDSFTDQVVRAAARAYPGMVAPLEEFGDPSDPRWRDAEHYRIALQNTLNVINTLSHHSMAGHLETLVTTGLRIGLVVPGRFTRSYRWIWIDGRLTDRRYEGTQNDLIVRGSAPGTERLDGQQNVVRGYEAGVDVSVSVRDSAKDVIGLPPNTGTLQAGPRWGRQTGRRTGYGATVSYESLSIGASPSHLHSYRLELSAVSGGYWRFRNLWRGVASLGVLGTHHFVRREQESPLVGGTAGNAVTGRVLLAVPAEHTPATDPHAGAETPAPVEVEQMDPARAKALATGDVRGAGREHGPNPFGDLPHYPLSVGAHGELTRAAEDVMRDASGGSWHFGETGAPAHDAMLRPFQAQYLTADFDQASGPAGSRITGLFGKGPYLNRLGTLVHRMRVVRPRVVSKPARIETEQTLGSDLQASGAVTTTQSFTVVGSAAFLHTHPTGPSIAGSYGLAGRRGRLRAVTHSVNRTVTADINPVDESHKVLVAGDTEHDVAGSVRADGLLSPLHSLATWTRAHWAGRRLTFSGDWLGHLSEKAAHRLGLLRDRLGEVPRYAAQAWSQPKWLRDHPFGSYPVNSLDTTAVLADFDGKLRELGVDDASRDRVHSLVTPRAVRALREQLTSTGAAARTRIGGPGWRSIRVGGRTAALKVELVAAEPEFDGLGHSAVLKDGRHATETTEDAVSSSGTKAVGMSVGEAVRTGDPVARAAGPTYGELGSSTQQTTTARSTTRWRSSIFYANEPYAEYLTRYTLRLTLDLGGGRTVHAEGAVGRMREQLPLSLSVPAAAPADGAAPDPLAPPEPTAPPKTVTVSALGGTTSQGLGKAVKAWRATPHPDGTSRPFRKPPIGFDVRRIVGLTGLQTAGDLAIARAYGASAGPGAGKRRKLSGADLEQAVGRARRTPLTRPGTASALALHDGTSNASLAAFFGDTTTDDGFQVAGLTEDSFVGGAQGEYRLYSRPDLAGARLLAVAPDATMESAERDTTGSDSSVARSGAHDPALGGGPLLATGVAGTAVPAVAGSDATAAEADAARLGSAEGAQITLKPKTGRAFLFAIPTSWLGVADVERSFKDSRPGAWLGEHLGPFGYVKPRPQAVEAETQVIAWVREDVARELGLVSDETFPPQVADAWSKVTRASDTWVGADKKYWQHRRAMSELRERLGAGRRELTAAKLRLAAALEADRVRGEERGSGPRPAEAERREVHETAAALKAIRRELRATHQAMNTELGKAESAAEDFHRVRAATDRLTRWHRLPAEPHGPGEPERRAGLTEPPAVVLDKSPAKSAPAQERYTETKGTGDAPATLTSPTGATYTLHDVPADGDAFHHALAEGLHQADPDLLGDLAAAADRQHLVTGLRARLAAGLDDPGNADLLAFVSPDTRDTFSTAELAAAEVAFVPVGPEQREFDDTGHMPLHAELPEAQRGALAAAQVRRGGDSADDAGWDHGAADLLPALAARSFGVRVTVIRADGGFLDFTPPGAGKDEKLPRVVLHLKDRHYRYAVPDGEPAREPALPAALPRDRQRATVDDGPRRPAHAKAPWTTAETGAWQHGTGRDGATLTAPDGTVHDLMEPSGDGNGFWSALTAAVRPKRESDPVALVGGSPLPPSAVLDRDAPFTHDELERAGVALDAARTEEFRRSGGRLPDDLELTPRQERALIRTQLHTARRWDDETSRTAVEVAAVAHRVRITVVSEDGRAETHVPPQAQPDRTVTLYRRGTEYLAALPRTTVAPVVDGTPRDADVHEEPSSSPLTENGDITEADLTDAFRERLSAPALLGAEVTHEDVADLGHDGAARVAFQLAHAIPLREAGLGELDRARLVLRRPELDPELAAALGKRLEDTGTEPKRLLWQPGYATGDQFGIAAALIADENLHVAVITGIADRAQQDKGPDIHDFYLTGGIPEERVHLVRLAEGEKPAKAAETKAADVIGRRLTGGERKNLVIPVGSGTTWIGRHFTVEVRRKVRAAWRLDDEGFPAEDRAAAREWLAERHIEPSPERDTVILWSRFSGKKGDVHVEHDTGYSGVRQILTRLREESRTAEGGPLVIIAGDAYADPAHATKYPAMETEFRAHGLDVHDLTAFWAKGEASERAAWGGHTRIGQMRLYEYLRRSSRSTRHLGFRSGNLEALALAGHTVRYMEEPGSEGGERMQKWHAAQNSLLTEAGGLAPGYERLLVQAPPTRSGKYLVGLRPASGERNGKPDLKRPPWVYGAPNRIGKPDDLRNKFKGFDQEDLDRIVRYLLGREPEPRQAGEGPG</sequence>
<evidence type="ECO:0000256" key="2">
    <source>
        <dbReference type="SAM" id="MobiDB-lite"/>
    </source>
</evidence>
<feature type="compositionally biased region" description="Gly residues" evidence="2">
    <location>
        <begin position="370"/>
        <end position="379"/>
    </location>
</feature>
<feature type="compositionally biased region" description="Basic and acidic residues" evidence="2">
    <location>
        <begin position="4908"/>
        <end position="4918"/>
    </location>
</feature>
<feature type="region of interest" description="Disordered" evidence="2">
    <location>
        <begin position="3958"/>
        <end position="3989"/>
    </location>
</feature>
<feature type="compositionally biased region" description="Low complexity" evidence="2">
    <location>
        <begin position="1187"/>
        <end position="1200"/>
    </location>
</feature>
<feature type="region of interest" description="Disordered" evidence="2">
    <location>
        <begin position="1888"/>
        <end position="1947"/>
    </location>
</feature>
<dbReference type="RefSeq" id="WP_345550585.1">
    <property type="nucleotide sequence ID" value="NZ_BAAAZA010000012.1"/>
</dbReference>
<feature type="domain" description="OTU" evidence="3">
    <location>
        <begin position="2323"/>
        <end position="2551"/>
    </location>
</feature>
<feature type="compositionally biased region" description="Low complexity" evidence="2">
    <location>
        <begin position="507"/>
        <end position="525"/>
    </location>
</feature>